<feature type="signal peptide" evidence="1">
    <location>
        <begin position="1"/>
        <end position="20"/>
    </location>
</feature>
<evidence type="ECO:0000313" key="3">
    <source>
        <dbReference type="EMBL" id="EIT69031.1"/>
    </source>
</evidence>
<evidence type="ECO:0000256" key="1">
    <source>
        <dbReference type="SAM" id="SignalP"/>
    </source>
</evidence>
<protein>
    <recommendedName>
        <fullName evidence="2">Bacterial virulence factor lipase N-terminal domain-containing protein</fullName>
    </recommendedName>
</protein>
<accession>I8HZK9</accession>
<gene>
    <name evidence="3" type="ORF">WQQ_26130</name>
</gene>
<dbReference type="EMBL" id="AKGD01000002">
    <property type="protein sequence ID" value="EIT69031.1"/>
    <property type="molecule type" value="Genomic_DNA"/>
</dbReference>
<keyword evidence="1" id="KW-0732">Signal</keyword>
<comment type="caution">
    <text evidence="3">The sequence shown here is derived from an EMBL/GenBank/DDBJ whole genome shotgun (WGS) entry which is preliminary data.</text>
</comment>
<dbReference type="Pfam" id="PF12262">
    <property type="entry name" value="Lipase_bact_N"/>
    <property type="match status" value="1"/>
</dbReference>
<feature type="chain" id="PRO_5003713742" description="Bacterial virulence factor lipase N-terminal domain-containing protein" evidence="1">
    <location>
        <begin position="21"/>
        <end position="739"/>
    </location>
</feature>
<evidence type="ECO:0000313" key="4">
    <source>
        <dbReference type="Proteomes" id="UP000003704"/>
    </source>
</evidence>
<evidence type="ECO:0000259" key="2">
    <source>
        <dbReference type="Pfam" id="PF12262"/>
    </source>
</evidence>
<reference evidence="3 4" key="1">
    <citation type="journal article" date="2012" name="J. Bacteriol.">
        <title>Genome Sequence of n-Alkane-Degrading Hydrocarboniphaga effusa Strain AP103T (ATCC BAA-332T).</title>
        <authorList>
            <person name="Chang H.K."/>
            <person name="Zylstra G.J."/>
            <person name="Chae J.C."/>
        </authorList>
    </citation>
    <scope>NUCLEOTIDE SEQUENCE [LARGE SCALE GENOMIC DNA]</scope>
    <source>
        <strain evidence="3 4">AP103</strain>
    </source>
</reference>
<feature type="domain" description="Bacterial virulence factor lipase N-terminal" evidence="2">
    <location>
        <begin position="77"/>
        <end position="274"/>
    </location>
</feature>
<dbReference type="STRING" id="1172194.WQQ_26130"/>
<sequence>MKIRNAAMAFVVLCSAAGLSACSSRNDPGGEDGGLESGVFSLFDPVAASPQVPFPFDGFFSGFTDPTLNIPNASNAPFVTQANLQDGFSTTASMFTDLLGKLDYGSLDRGLIIIDGSTGRPLVAGTDYTTQPSVATALNPLSRVEEPISNFRSRVLIEPLRPLKPSTRYVVVLTRALQSEEGTPARASELFTVVRSGTPVAEQTAGVLQTLNATQKATLEALRSTLIRPIVEQLTGANLVAEDDIVLAWSFTTQSVSNTLDRLQANATASSFAARNTGATLKQFNDAFPAIANVYFGTLSVPYYLATSGGDTHSTDPLTKYWLADATKPDTTKSFLGQVPCGAFAAGVNGFKPSESTTLCFPEPTKRADVTIPVIVTLPNANSGRTMPAAGWPVVIFQHGITGNRSQALALAPALTMAGFAVVSIDLPLHGIQENPSALRIPGVAERSFDLDLVNNTTGAPVPDGVTDSSGTHFINLSSLLTSRDNIRQAVSDLIVLSKSVPGAILVSTAGAPDGNKFDGGNIRFVGHSLGGIVGGTLLGVNGDIGASTLAMPGGGIAKLLDASVSFGPRIAAGLQASGVVEGSDNYETFMRFAQTIVDSADPINYAVAAKTKHPIHMLEVVGSATSAPDQVVPNSAPANDGVAVGGIKANDKVTIEGFLSGTAPLHETMGLAAHTFGGSANVLLGEAARSNVVRFTAGDHGSILSPAASATVTQEMQKETASFLASGGLCLPIGGSCP</sequence>
<organism evidence="3 4">
    <name type="scientific">Hydrocarboniphaga effusa AP103</name>
    <dbReference type="NCBI Taxonomy" id="1172194"/>
    <lineage>
        <taxon>Bacteria</taxon>
        <taxon>Pseudomonadati</taxon>
        <taxon>Pseudomonadota</taxon>
        <taxon>Gammaproteobacteria</taxon>
        <taxon>Nevskiales</taxon>
        <taxon>Nevskiaceae</taxon>
        <taxon>Hydrocarboniphaga</taxon>
    </lineage>
</organism>
<dbReference type="SUPFAM" id="SSF53474">
    <property type="entry name" value="alpha/beta-Hydrolases"/>
    <property type="match status" value="1"/>
</dbReference>
<dbReference type="RefSeq" id="WP_007185556.1">
    <property type="nucleotide sequence ID" value="NZ_AKGD01000002.1"/>
</dbReference>
<name>I8HZK9_9GAMM</name>
<dbReference type="PATRIC" id="fig|1172194.4.peg.2526"/>
<proteinExistence type="predicted"/>
<keyword evidence="4" id="KW-1185">Reference proteome</keyword>
<dbReference type="Gene3D" id="3.40.50.1820">
    <property type="entry name" value="alpha/beta hydrolase"/>
    <property type="match status" value="1"/>
</dbReference>
<dbReference type="InterPro" id="IPR025920">
    <property type="entry name" value="Lipase_bact_N"/>
</dbReference>
<dbReference type="Proteomes" id="UP000003704">
    <property type="component" value="Unassembled WGS sequence"/>
</dbReference>
<dbReference type="InterPro" id="IPR029058">
    <property type="entry name" value="AB_hydrolase_fold"/>
</dbReference>
<dbReference type="PROSITE" id="PS51257">
    <property type="entry name" value="PROKAR_LIPOPROTEIN"/>
    <property type="match status" value="1"/>
</dbReference>
<dbReference type="AlphaFoldDB" id="I8HZK9"/>